<dbReference type="Pfam" id="PF20866">
    <property type="entry name" value="MdcG_N"/>
    <property type="match status" value="1"/>
</dbReference>
<evidence type="ECO:0000259" key="1">
    <source>
        <dbReference type="Pfam" id="PF20866"/>
    </source>
</evidence>
<proteinExistence type="predicted"/>
<dbReference type="InterPro" id="IPR048903">
    <property type="entry name" value="MdcG_N"/>
</dbReference>
<organism evidence="2">
    <name type="scientific">Cyprideis torosa</name>
    <dbReference type="NCBI Taxonomy" id="163714"/>
    <lineage>
        <taxon>Eukaryota</taxon>
        <taxon>Metazoa</taxon>
        <taxon>Ecdysozoa</taxon>
        <taxon>Arthropoda</taxon>
        <taxon>Crustacea</taxon>
        <taxon>Oligostraca</taxon>
        <taxon>Ostracoda</taxon>
        <taxon>Podocopa</taxon>
        <taxon>Podocopida</taxon>
        <taxon>Cytherocopina</taxon>
        <taxon>Cytheroidea</taxon>
        <taxon>Cytherideidae</taxon>
        <taxon>Cyprideis</taxon>
    </lineage>
</organism>
<evidence type="ECO:0000313" key="2">
    <source>
        <dbReference type="EMBL" id="CAD7239334.1"/>
    </source>
</evidence>
<gene>
    <name evidence="2" type="ORF">CTOB1V02_LOCUS17149</name>
</gene>
<dbReference type="AlphaFoldDB" id="A0A7R8WW46"/>
<feature type="domain" description="Phosphoribosyl-dephospho-CoA transferase MdcG N-terminal" evidence="1">
    <location>
        <begin position="9"/>
        <end position="89"/>
    </location>
</feature>
<protein>
    <recommendedName>
        <fullName evidence="1">Phosphoribosyl-dephospho-CoA transferase MdcG N-terminal domain-containing protein</fullName>
    </recommendedName>
</protein>
<feature type="non-terminal residue" evidence="2">
    <location>
        <position position="121"/>
    </location>
</feature>
<dbReference type="EMBL" id="OB722751">
    <property type="protein sequence ID" value="CAD7239334.1"/>
    <property type="molecule type" value="Genomic_DNA"/>
</dbReference>
<name>A0A7R8WW46_9CRUS</name>
<reference evidence="2" key="1">
    <citation type="submission" date="2020-11" db="EMBL/GenBank/DDBJ databases">
        <authorList>
            <person name="Tran Van P."/>
        </authorList>
    </citation>
    <scope>NUCLEOTIDE SEQUENCE</scope>
</reference>
<accession>A0A7R8WW46</accession>
<sequence>MSGSNPLKRHDFVWLSPDISAHQVRPCLPESRVTLAEWLACRRPLVVARRPPSLDQSWHQLGLPVPPSQGKKRFGFQVDGAAVERVSKPPPLADVIPTAPEFWQKPLIQLDQDLRAVDIKA</sequence>